<reference evidence="2 3" key="1">
    <citation type="submission" date="2022-12" db="EMBL/GenBank/DDBJ databases">
        <title>Metagenome assembled genome from gulf of manar.</title>
        <authorList>
            <person name="Kohli P."/>
            <person name="Pk S."/>
            <person name="Venkata Ramana C."/>
            <person name="Sasikala C."/>
        </authorList>
    </citation>
    <scope>NUCLEOTIDE SEQUENCE [LARGE SCALE GENOMIC DNA]</scope>
    <source>
        <strain evidence="2">JB008</strain>
    </source>
</reference>
<feature type="signal peptide" evidence="1">
    <location>
        <begin position="1"/>
        <end position="19"/>
    </location>
</feature>
<sequence length="297" mass="33101">MKQFMLIILLLFSAAMLSAQVVRLPHPFYPEEFSQKTSFINDVYSWMSIRHVINQDKNPDFGHDWETGVNISFFSSPKITVRGISEETFHFKAAPEGYSDWIFNTQSLVSDLRLMICFNLVPVLVSGGFQHDCRHDVDHAVTRQIIHDSLFLFIRPSDEINIIGDAIFSIDLNTALEGAINLPAVFQDAAPQPDIGHFSLFLRLKGSIKNNPGIAVVLDGTAGLTKREENTRVSGIKPWGFDFTGNAGLALTGAAGEIKFFMGTERLTDTWTDYNETAVQIHYITLELAAGNSSLNL</sequence>
<dbReference type="Proteomes" id="UP001221217">
    <property type="component" value="Unassembled WGS sequence"/>
</dbReference>
<evidence type="ECO:0000313" key="3">
    <source>
        <dbReference type="Proteomes" id="UP001221217"/>
    </source>
</evidence>
<gene>
    <name evidence="2" type="ORF">PQJ61_15190</name>
</gene>
<dbReference type="EMBL" id="JAQQAL010000040">
    <property type="protein sequence ID" value="MDC7228107.1"/>
    <property type="molecule type" value="Genomic_DNA"/>
</dbReference>
<keyword evidence="1" id="KW-0732">Signal</keyword>
<proteinExistence type="predicted"/>
<evidence type="ECO:0000256" key="1">
    <source>
        <dbReference type="SAM" id="SignalP"/>
    </source>
</evidence>
<dbReference type="AlphaFoldDB" id="A0AAJ1MKR9"/>
<name>A0AAJ1MKR9_9SPIO</name>
<protein>
    <submittedName>
        <fullName evidence="2">Uncharacterized protein</fullName>
    </submittedName>
</protein>
<comment type="caution">
    <text evidence="2">The sequence shown here is derived from an EMBL/GenBank/DDBJ whole genome shotgun (WGS) entry which is preliminary data.</text>
</comment>
<organism evidence="2 3">
    <name type="scientific">Candidatus Thalassospirochaeta sargassi</name>
    <dbReference type="NCBI Taxonomy" id="3119039"/>
    <lineage>
        <taxon>Bacteria</taxon>
        <taxon>Pseudomonadati</taxon>
        <taxon>Spirochaetota</taxon>
        <taxon>Spirochaetia</taxon>
        <taxon>Spirochaetales</taxon>
        <taxon>Spirochaetaceae</taxon>
        <taxon>Candidatus Thalassospirochaeta</taxon>
    </lineage>
</organism>
<evidence type="ECO:0000313" key="2">
    <source>
        <dbReference type="EMBL" id="MDC7228107.1"/>
    </source>
</evidence>
<accession>A0AAJ1MKR9</accession>
<feature type="chain" id="PRO_5042526049" evidence="1">
    <location>
        <begin position="20"/>
        <end position="297"/>
    </location>
</feature>